<evidence type="ECO:0000256" key="4">
    <source>
        <dbReference type="SAM" id="MobiDB-lite"/>
    </source>
</evidence>
<dbReference type="GO" id="GO:0008270">
    <property type="term" value="F:zinc ion binding"/>
    <property type="evidence" value="ECO:0007669"/>
    <property type="project" value="UniProtKB-KW"/>
</dbReference>
<dbReference type="SMART" id="SM00184">
    <property type="entry name" value="RING"/>
    <property type="match status" value="1"/>
</dbReference>
<dbReference type="PROSITE" id="PS00518">
    <property type="entry name" value="ZF_RING_1"/>
    <property type="match status" value="1"/>
</dbReference>
<keyword evidence="3" id="KW-0862">Zinc</keyword>
<dbReference type="InterPro" id="IPR017907">
    <property type="entry name" value="Znf_RING_CS"/>
</dbReference>
<name>A0A6C0EK28_9ZZZZ</name>
<dbReference type="PROSITE" id="PS50089">
    <property type="entry name" value="ZF_RING_2"/>
    <property type="match status" value="1"/>
</dbReference>
<organism evidence="6">
    <name type="scientific">viral metagenome</name>
    <dbReference type="NCBI Taxonomy" id="1070528"/>
    <lineage>
        <taxon>unclassified sequences</taxon>
        <taxon>metagenomes</taxon>
        <taxon>organismal metagenomes</taxon>
    </lineage>
</organism>
<keyword evidence="1" id="KW-0479">Metal-binding</keyword>
<dbReference type="SUPFAM" id="SSF57850">
    <property type="entry name" value="RING/U-box"/>
    <property type="match status" value="1"/>
</dbReference>
<dbReference type="Gene3D" id="3.30.40.10">
    <property type="entry name" value="Zinc/RING finger domain, C3HC4 (zinc finger)"/>
    <property type="match status" value="1"/>
</dbReference>
<evidence type="ECO:0000313" key="6">
    <source>
        <dbReference type="EMBL" id="QHT29407.1"/>
    </source>
</evidence>
<keyword evidence="2" id="KW-0863">Zinc-finger</keyword>
<protein>
    <recommendedName>
        <fullName evidence="5">RING-type domain-containing protein</fullName>
    </recommendedName>
</protein>
<evidence type="ECO:0000256" key="2">
    <source>
        <dbReference type="ARBA" id="ARBA00022771"/>
    </source>
</evidence>
<feature type="region of interest" description="Disordered" evidence="4">
    <location>
        <begin position="104"/>
        <end position="131"/>
    </location>
</feature>
<feature type="domain" description="RING-type" evidence="5">
    <location>
        <begin position="6"/>
        <end position="44"/>
    </location>
</feature>
<dbReference type="EMBL" id="MN738877">
    <property type="protein sequence ID" value="QHT29407.1"/>
    <property type="molecule type" value="Genomic_DNA"/>
</dbReference>
<dbReference type="InterPro" id="IPR001841">
    <property type="entry name" value="Znf_RING"/>
</dbReference>
<dbReference type="AlphaFoldDB" id="A0A6C0EK28"/>
<reference evidence="6" key="1">
    <citation type="journal article" date="2020" name="Nature">
        <title>Giant virus diversity and host interactions through global metagenomics.</title>
        <authorList>
            <person name="Schulz F."/>
            <person name="Roux S."/>
            <person name="Paez-Espino D."/>
            <person name="Jungbluth S."/>
            <person name="Walsh D.A."/>
            <person name="Denef V.J."/>
            <person name="McMahon K.D."/>
            <person name="Konstantinidis K.T."/>
            <person name="Eloe-Fadrosh E.A."/>
            <person name="Kyrpides N.C."/>
            <person name="Woyke T."/>
        </authorList>
    </citation>
    <scope>NUCLEOTIDE SEQUENCE</scope>
    <source>
        <strain evidence="6">GVMAG-M-3300005589-24</strain>
    </source>
</reference>
<proteinExistence type="predicted"/>
<evidence type="ECO:0000256" key="3">
    <source>
        <dbReference type="ARBA" id="ARBA00022833"/>
    </source>
</evidence>
<dbReference type="InterPro" id="IPR013083">
    <property type="entry name" value="Znf_RING/FYVE/PHD"/>
</dbReference>
<evidence type="ECO:0000256" key="1">
    <source>
        <dbReference type="ARBA" id="ARBA00022723"/>
    </source>
</evidence>
<dbReference type="Pfam" id="PF13920">
    <property type="entry name" value="zf-C3HC4_3"/>
    <property type="match status" value="1"/>
</dbReference>
<accession>A0A6C0EK28</accession>
<evidence type="ECO:0000259" key="5">
    <source>
        <dbReference type="PROSITE" id="PS50089"/>
    </source>
</evidence>
<sequence>MNTPTCHICYEQQDDGRMVYLQCTHSLCDICLTRLHQRACPFCRSVISEDILPKRRSVNSIIPTDYENIYGGTLRIRVRRRRRHHRTTSEIEDNIIVETKKIHGRGTKRRRENRRKAKWATRNARTRAFTR</sequence>